<evidence type="ECO:0000259" key="5">
    <source>
        <dbReference type="PROSITE" id="PS50931"/>
    </source>
</evidence>
<gene>
    <name evidence="6" type="ORF">LMG21510_01616</name>
</gene>
<evidence type="ECO:0000313" key="6">
    <source>
        <dbReference type="EMBL" id="CAG9171342.1"/>
    </source>
</evidence>
<comment type="caution">
    <text evidence="6">The sequence shown here is derived from an EMBL/GenBank/DDBJ whole genome shotgun (WGS) entry which is preliminary data.</text>
</comment>
<dbReference type="SUPFAM" id="SSF46785">
    <property type="entry name" value="Winged helix' DNA-binding domain"/>
    <property type="match status" value="1"/>
</dbReference>
<dbReference type="PRINTS" id="PR00039">
    <property type="entry name" value="HTHLYSR"/>
</dbReference>
<dbReference type="Pfam" id="PF00126">
    <property type="entry name" value="HTH_1"/>
    <property type="match status" value="1"/>
</dbReference>
<name>A0ABM8WV03_9BURK</name>
<keyword evidence="3" id="KW-0238">DNA-binding</keyword>
<sequence>MNLRRLAHFLAVVEDGSLAAAARRVHLSQPALTRSIHALEADAGMPLLDRGARGVTLTTAGHMVAERARRILFETRCLERDLTLFRQNEIGSVRIGLGPFPAAILLPQLLCALQTEAPGVQVAADVNHGAALLQALHAETLDLLVADHRHIPESTELETLRLPPEAVGFFARAGHPLHGGPLTLASLRQQRLISVQFPADAVAQLRKVFRCRPGEDVPIQVQSNDFRALCAVAAGSDAILLAPVRALAQEVAGGLLKQLELPQAPPMTVRFMLVYLARRSLSPAAGRVVSIVRMLSEADAL</sequence>
<proteinExistence type="inferred from homology"/>
<dbReference type="SUPFAM" id="SSF53850">
    <property type="entry name" value="Periplasmic binding protein-like II"/>
    <property type="match status" value="1"/>
</dbReference>
<evidence type="ECO:0000256" key="4">
    <source>
        <dbReference type="ARBA" id="ARBA00023163"/>
    </source>
</evidence>
<protein>
    <recommendedName>
        <fullName evidence="5">HTH lysR-type domain-containing protein</fullName>
    </recommendedName>
</protein>
<evidence type="ECO:0000256" key="2">
    <source>
        <dbReference type="ARBA" id="ARBA00023015"/>
    </source>
</evidence>
<dbReference type="PANTHER" id="PTHR30419:SF30">
    <property type="entry name" value="LYSR FAMILY TRANSCRIPTIONAL REGULATOR"/>
    <property type="match status" value="1"/>
</dbReference>
<evidence type="ECO:0000313" key="7">
    <source>
        <dbReference type="Proteomes" id="UP000721236"/>
    </source>
</evidence>
<dbReference type="Pfam" id="PF03466">
    <property type="entry name" value="LysR_substrate"/>
    <property type="match status" value="1"/>
</dbReference>
<dbReference type="RefSeq" id="WP_224041015.1">
    <property type="nucleotide sequence ID" value="NZ_CAJZAH010000002.1"/>
</dbReference>
<dbReference type="InterPro" id="IPR036390">
    <property type="entry name" value="WH_DNA-bd_sf"/>
</dbReference>
<dbReference type="Gene3D" id="3.40.190.10">
    <property type="entry name" value="Periplasmic binding protein-like II"/>
    <property type="match status" value="2"/>
</dbReference>
<reference evidence="6 7" key="1">
    <citation type="submission" date="2021-08" db="EMBL/GenBank/DDBJ databases">
        <authorList>
            <person name="Peeters C."/>
        </authorList>
    </citation>
    <scope>NUCLEOTIDE SEQUENCE [LARGE SCALE GENOMIC DNA]</scope>
    <source>
        <strain evidence="6 7">LMG 21510</strain>
    </source>
</reference>
<keyword evidence="2" id="KW-0805">Transcription regulation</keyword>
<dbReference type="InterPro" id="IPR050950">
    <property type="entry name" value="HTH-type_LysR_regulators"/>
</dbReference>
<feature type="domain" description="HTH lysR-type" evidence="5">
    <location>
        <begin position="1"/>
        <end position="58"/>
    </location>
</feature>
<dbReference type="InterPro" id="IPR000847">
    <property type="entry name" value="LysR_HTH_N"/>
</dbReference>
<keyword evidence="4" id="KW-0804">Transcription</keyword>
<evidence type="ECO:0000256" key="3">
    <source>
        <dbReference type="ARBA" id="ARBA00023125"/>
    </source>
</evidence>
<dbReference type="InterPro" id="IPR036388">
    <property type="entry name" value="WH-like_DNA-bd_sf"/>
</dbReference>
<organism evidence="6 7">
    <name type="scientific">Cupriavidus respiraculi</name>
    <dbReference type="NCBI Taxonomy" id="195930"/>
    <lineage>
        <taxon>Bacteria</taxon>
        <taxon>Pseudomonadati</taxon>
        <taxon>Pseudomonadota</taxon>
        <taxon>Betaproteobacteria</taxon>
        <taxon>Burkholderiales</taxon>
        <taxon>Burkholderiaceae</taxon>
        <taxon>Cupriavidus</taxon>
    </lineage>
</organism>
<keyword evidence="7" id="KW-1185">Reference proteome</keyword>
<accession>A0ABM8WV03</accession>
<evidence type="ECO:0000256" key="1">
    <source>
        <dbReference type="ARBA" id="ARBA00009437"/>
    </source>
</evidence>
<dbReference type="Gene3D" id="1.10.10.10">
    <property type="entry name" value="Winged helix-like DNA-binding domain superfamily/Winged helix DNA-binding domain"/>
    <property type="match status" value="1"/>
</dbReference>
<dbReference type="PANTHER" id="PTHR30419">
    <property type="entry name" value="HTH-TYPE TRANSCRIPTIONAL REGULATOR YBHD"/>
    <property type="match status" value="1"/>
</dbReference>
<dbReference type="Proteomes" id="UP000721236">
    <property type="component" value="Unassembled WGS sequence"/>
</dbReference>
<comment type="similarity">
    <text evidence="1">Belongs to the LysR transcriptional regulatory family.</text>
</comment>
<dbReference type="CDD" id="cd05466">
    <property type="entry name" value="PBP2_LTTR_substrate"/>
    <property type="match status" value="1"/>
</dbReference>
<dbReference type="InterPro" id="IPR005119">
    <property type="entry name" value="LysR_subst-bd"/>
</dbReference>
<dbReference type="EMBL" id="CAJZAH010000002">
    <property type="protein sequence ID" value="CAG9171342.1"/>
    <property type="molecule type" value="Genomic_DNA"/>
</dbReference>
<dbReference type="PROSITE" id="PS50931">
    <property type="entry name" value="HTH_LYSR"/>
    <property type="match status" value="1"/>
</dbReference>